<dbReference type="Pfam" id="PF18741">
    <property type="entry name" value="MTES_1575"/>
    <property type="match status" value="1"/>
</dbReference>
<comment type="caution">
    <text evidence="3">The sequence shown here is derived from an EMBL/GenBank/DDBJ whole genome shotgun (WGS) entry which is preliminary data.</text>
</comment>
<evidence type="ECO:0000313" key="4">
    <source>
        <dbReference type="Proteomes" id="UP001199469"/>
    </source>
</evidence>
<dbReference type="InterPro" id="IPR025159">
    <property type="entry name" value="AbiEi_N"/>
</dbReference>
<proteinExistence type="predicted"/>
<accession>A0ABS8P7B1</accession>
<dbReference type="Proteomes" id="UP001199469">
    <property type="component" value="Unassembled WGS sequence"/>
</dbReference>
<keyword evidence="4" id="KW-1185">Reference proteome</keyword>
<feature type="domain" description="Restriction endonuclease type II-like" evidence="2">
    <location>
        <begin position="208"/>
        <end position="290"/>
    </location>
</feature>
<dbReference type="SUPFAM" id="SSF52980">
    <property type="entry name" value="Restriction endonuclease-like"/>
    <property type="match status" value="1"/>
</dbReference>
<dbReference type="EMBL" id="JAJNDB010000002">
    <property type="protein sequence ID" value="MCD2194136.1"/>
    <property type="molecule type" value="Genomic_DNA"/>
</dbReference>
<protein>
    <submittedName>
        <fullName evidence="3">DUF559 domain-containing protein</fullName>
    </submittedName>
</protein>
<name>A0ABS8P7B1_9PSEU</name>
<dbReference type="Pfam" id="PF13338">
    <property type="entry name" value="AbiEi_4"/>
    <property type="match status" value="1"/>
</dbReference>
<evidence type="ECO:0000313" key="3">
    <source>
        <dbReference type="EMBL" id="MCD2194136.1"/>
    </source>
</evidence>
<dbReference type="InterPro" id="IPR049468">
    <property type="entry name" value="Restrct_endonuc-II-like_dom"/>
</dbReference>
<dbReference type="InterPro" id="IPR011335">
    <property type="entry name" value="Restrct_endonuc-II-like"/>
</dbReference>
<dbReference type="RefSeq" id="WP_230733755.1">
    <property type="nucleotide sequence ID" value="NZ_JAJNDB010000002.1"/>
</dbReference>
<organism evidence="3 4">
    <name type="scientific">Actinomycetospora endophytica</name>
    <dbReference type="NCBI Taxonomy" id="2291215"/>
    <lineage>
        <taxon>Bacteria</taxon>
        <taxon>Bacillati</taxon>
        <taxon>Actinomycetota</taxon>
        <taxon>Actinomycetes</taxon>
        <taxon>Pseudonocardiales</taxon>
        <taxon>Pseudonocardiaceae</taxon>
        <taxon>Actinomycetospora</taxon>
    </lineage>
</organism>
<evidence type="ECO:0000259" key="1">
    <source>
        <dbReference type="Pfam" id="PF13338"/>
    </source>
</evidence>
<reference evidence="3 4" key="1">
    <citation type="submission" date="2021-11" db="EMBL/GenBank/DDBJ databases">
        <title>Draft genome sequence of Actinomycetospora sp. SF1 isolated from the rhizosphere soil.</title>
        <authorList>
            <person name="Duangmal K."/>
            <person name="Chantavorakit T."/>
        </authorList>
    </citation>
    <scope>NUCLEOTIDE SEQUENCE [LARGE SCALE GENOMIC DNA]</scope>
    <source>
        <strain evidence="3 4">TBRC 5722</strain>
    </source>
</reference>
<feature type="domain" description="AbiEi antitoxin N-terminal" evidence="1">
    <location>
        <begin position="2"/>
        <end position="46"/>
    </location>
</feature>
<gene>
    <name evidence="3" type="ORF">LQ327_12195</name>
</gene>
<dbReference type="Gene3D" id="3.40.960.10">
    <property type="entry name" value="VSR Endonuclease"/>
    <property type="match status" value="1"/>
</dbReference>
<sequence length="297" mass="33053">MDLLRFIATHDGVISRAQAHACGLSDDQIARKVASGEWIRRAPGVYFVVAWTWTPAARVRVAAEWVRPVGALIGVTAAWWLGLGVASPHPITVALPRGCSRRPPSGVSSLQRDLGDDRFEYRGLWVASRELATLEAAVALGRDGQAFLDRTIQQGTVTLDGLRATQSRHLGRRGSATAHELLVQAGDRAASRPERRMIALLRRGGITGWSVNLDVTLASGQEYRLDLAFDEVRFAIEVDGWVVHSDRDQFVRDRRRKRALVAEGWTVIEVTWDDLLRRPDQVLDEIRRTLARLRATS</sequence>
<evidence type="ECO:0000259" key="2">
    <source>
        <dbReference type="Pfam" id="PF18741"/>
    </source>
</evidence>